<dbReference type="EMBL" id="JAAGOB010000005">
    <property type="protein sequence ID" value="NED95968.1"/>
    <property type="molecule type" value="Genomic_DNA"/>
</dbReference>
<dbReference type="PANTHER" id="PTHR47816">
    <property type="entry name" value="RIBOSOMAL RNA SMALL SUBUNIT METHYLTRANSFERASE C"/>
    <property type="match status" value="1"/>
</dbReference>
<dbReference type="Proteomes" id="UP000469185">
    <property type="component" value="Unassembled WGS sequence"/>
</dbReference>
<dbReference type="InterPro" id="IPR029063">
    <property type="entry name" value="SAM-dependent_MTases_sf"/>
</dbReference>
<evidence type="ECO:0000256" key="1">
    <source>
        <dbReference type="ARBA" id="ARBA00022603"/>
    </source>
</evidence>
<dbReference type="GO" id="GO:0008757">
    <property type="term" value="F:S-adenosylmethionine-dependent methyltransferase activity"/>
    <property type="evidence" value="ECO:0007669"/>
    <property type="project" value="InterPro"/>
</dbReference>
<accession>A0A6N9YM79</accession>
<dbReference type="PANTHER" id="PTHR47816:SF4">
    <property type="entry name" value="RIBOSOMAL RNA SMALL SUBUNIT METHYLTRANSFERASE C"/>
    <property type="match status" value="1"/>
</dbReference>
<gene>
    <name evidence="4" type="ORF">G1H11_11670</name>
</gene>
<evidence type="ECO:0000313" key="5">
    <source>
        <dbReference type="Proteomes" id="UP000469185"/>
    </source>
</evidence>
<reference evidence="4 5" key="1">
    <citation type="submission" date="2020-02" db="EMBL/GenBank/DDBJ databases">
        <authorList>
            <person name="Li X.-J."/>
            <person name="Feng X.-M."/>
        </authorList>
    </citation>
    <scope>NUCLEOTIDE SEQUENCE [LARGE SCALE GENOMIC DNA]</scope>
    <source>
        <strain evidence="4 5">CGMCC 4.7225</strain>
    </source>
</reference>
<dbReference type="Gene3D" id="3.40.50.150">
    <property type="entry name" value="Vaccinia Virus protein VP39"/>
    <property type="match status" value="1"/>
</dbReference>
<dbReference type="InterPro" id="IPR046977">
    <property type="entry name" value="RsmC/RlmG"/>
</dbReference>
<feature type="domain" description="Methyltransferase small" evidence="3">
    <location>
        <begin position="31"/>
        <end position="177"/>
    </location>
</feature>
<organism evidence="4 5">
    <name type="scientific">Phytoactinopolyspora alkaliphila</name>
    <dbReference type="NCBI Taxonomy" id="1783498"/>
    <lineage>
        <taxon>Bacteria</taxon>
        <taxon>Bacillati</taxon>
        <taxon>Actinomycetota</taxon>
        <taxon>Actinomycetes</taxon>
        <taxon>Jiangellales</taxon>
        <taxon>Jiangellaceae</taxon>
        <taxon>Phytoactinopolyspora</taxon>
    </lineage>
</organism>
<dbReference type="SUPFAM" id="SSF53335">
    <property type="entry name" value="S-adenosyl-L-methionine-dependent methyltransferases"/>
    <property type="match status" value="1"/>
</dbReference>
<proteinExistence type="predicted"/>
<dbReference type="InterPro" id="IPR007848">
    <property type="entry name" value="Small_mtfrase_dom"/>
</dbReference>
<dbReference type="Pfam" id="PF05175">
    <property type="entry name" value="MTS"/>
    <property type="match status" value="1"/>
</dbReference>
<dbReference type="CDD" id="cd02440">
    <property type="entry name" value="AdoMet_MTases"/>
    <property type="match status" value="1"/>
</dbReference>
<evidence type="ECO:0000313" key="4">
    <source>
        <dbReference type="EMBL" id="NED95968.1"/>
    </source>
</evidence>
<name>A0A6N9YM79_9ACTN</name>
<keyword evidence="1 4" id="KW-0489">Methyltransferase</keyword>
<keyword evidence="2 4" id="KW-0808">Transferase</keyword>
<sequence length="206" mass="22308">MAGQGEHYFSATPQAASRIQAVQIKLSDLELELTSDAGVFSHGRLDAGTKVLLEHAPVPRVRGDILDLGCGYGPIALTFASRRKRARVWAVDVNQRALELVRDNAAAAGRGNVVASVPDDVPRDVRFAAIYSNPPIRVGKAALHQLLLTWLPRLLPGAAAVLVVHKHLGADSLTRWLSAQGFPTTRLLSERGYRLLEIRADAPSKE</sequence>
<evidence type="ECO:0000259" key="3">
    <source>
        <dbReference type="Pfam" id="PF05175"/>
    </source>
</evidence>
<evidence type="ECO:0000256" key="2">
    <source>
        <dbReference type="ARBA" id="ARBA00022679"/>
    </source>
</evidence>
<protein>
    <submittedName>
        <fullName evidence="4">Methyltransferase</fullName>
    </submittedName>
</protein>
<keyword evidence="5" id="KW-1185">Reference proteome</keyword>
<dbReference type="RefSeq" id="WP_163818720.1">
    <property type="nucleotide sequence ID" value="NZ_JAAGOB010000005.1"/>
</dbReference>
<dbReference type="GO" id="GO:0032259">
    <property type="term" value="P:methylation"/>
    <property type="evidence" value="ECO:0007669"/>
    <property type="project" value="UniProtKB-KW"/>
</dbReference>
<dbReference type="AlphaFoldDB" id="A0A6N9YM79"/>
<comment type="caution">
    <text evidence="4">The sequence shown here is derived from an EMBL/GenBank/DDBJ whole genome shotgun (WGS) entry which is preliminary data.</text>
</comment>